<gene>
    <name evidence="1" type="ORF">M8818_000858</name>
</gene>
<organism evidence="1 2">
    <name type="scientific">Zalaria obscura</name>
    <dbReference type="NCBI Taxonomy" id="2024903"/>
    <lineage>
        <taxon>Eukaryota</taxon>
        <taxon>Fungi</taxon>
        <taxon>Dikarya</taxon>
        <taxon>Ascomycota</taxon>
        <taxon>Pezizomycotina</taxon>
        <taxon>Dothideomycetes</taxon>
        <taxon>Dothideomycetidae</taxon>
        <taxon>Dothideales</taxon>
        <taxon>Zalariaceae</taxon>
        <taxon>Zalaria</taxon>
    </lineage>
</organism>
<evidence type="ECO:0000313" key="2">
    <source>
        <dbReference type="Proteomes" id="UP001320706"/>
    </source>
</evidence>
<comment type="caution">
    <text evidence="1">The sequence shown here is derived from an EMBL/GenBank/DDBJ whole genome shotgun (WGS) entry which is preliminary data.</text>
</comment>
<sequence length="553" mass="59839">MDPSQRWGGGGWAAGGPSDRQKLYASSLQEHDSLFHSYEHLSRVPNPNEGLARLRKIASLVKPIMRKRGWKIQILSEFLPDDPRLLGLNINQTFKICIRLRYTHAPGTLLPIEQTVDTMLHELSHIVWGEHDARFHALWDELRGEYETLVLKGYTGEGFLSTGRKLGGGRLPPPHEMRRLARASAEKRRVLTKGSGQRLGGTPLHRGTDARKVIADAATRRNTIDRGCVSGTAEANELAEQAAKTTFTTKAEEDDANDRAIAEALFDLLEEEEARKLSGAYATPPPEGGLGWTKEGGLFSASGTNGSLSAPPAMSEEEQLKWALEESLRSSGPSSATTSGRATPSGDNDRTSTTAPPPPRPASRPAVSGDQQRHIPRKPVSRLVLEQEAKTRKKRPRSLDNTTITAASPTTSNSSHPPLPSATPPTKPPPSGPLVDLTDPESPKPAPPAPTAPQPFPLPLYTTSDSDPTTWTCSICTCINPLQFLACSACCVERPASVTAGLDARVRGEETGARAGSEAGVRSELGWSCERCGAFMEHRWWSCSGCGRVKRVS</sequence>
<evidence type="ECO:0000313" key="1">
    <source>
        <dbReference type="EMBL" id="KAK8219884.1"/>
    </source>
</evidence>
<dbReference type="EMBL" id="JAMKPW020000003">
    <property type="protein sequence ID" value="KAK8219884.1"/>
    <property type="molecule type" value="Genomic_DNA"/>
</dbReference>
<protein>
    <submittedName>
        <fullName evidence="1">Uncharacterized protein</fullName>
    </submittedName>
</protein>
<proteinExistence type="predicted"/>
<name>A0ACC3SMK6_9PEZI</name>
<reference evidence="1" key="1">
    <citation type="submission" date="2024-02" db="EMBL/GenBank/DDBJ databases">
        <title>Metagenome Assembled Genome of Zalaria obscura JY119.</title>
        <authorList>
            <person name="Vighnesh L."/>
            <person name="Jagadeeshwari U."/>
            <person name="Venkata Ramana C."/>
            <person name="Sasikala C."/>
        </authorList>
    </citation>
    <scope>NUCLEOTIDE SEQUENCE</scope>
    <source>
        <strain evidence="1">JY119</strain>
    </source>
</reference>
<keyword evidence="2" id="KW-1185">Reference proteome</keyword>
<dbReference type="Proteomes" id="UP001320706">
    <property type="component" value="Unassembled WGS sequence"/>
</dbReference>
<accession>A0ACC3SMK6</accession>